<dbReference type="Proteomes" id="UP001185863">
    <property type="component" value="Unassembled WGS sequence"/>
</dbReference>
<dbReference type="InterPro" id="IPR034660">
    <property type="entry name" value="DinB/YfiT-like"/>
</dbReference>
<sequence>MPSRICPRRCRSRRTVRNSEVSAVTDASLEAGEYDVRRWTRPELCRDGRKSSGPSRHRILVHGVAETHRHAGHADIVRELVTERWGCGPTTTTCRRSIRPGGRPIGAGSIAPPGTQATAESP</sequence>
<evidence type="ECO:0000313" key="3">
    <source>
        <dbReference type="Proteomes" id="UP001185863"/>
    </source>
</evidence>
<dbReference type="InterPro" id="IPR007061">
    <property type="entry name" value="MST-like"/>
</dbReference>
<protein>
    <submittedName>
        <fullName evidence="2">DUF664 domain-containing protein</fullName>
    </submittedName>
</protein>
<evidence type="ECO:0000313" key="2">
    <source>
        <dbReference type="EMBL" id="MDV7266514.1"/>
    </source>
</evidence>
<dbReference type="Pfam" id="PF04978">
    <property type="entry name" value="MST"/>
    <property type="match status" value="1"/>
</dbReference>
<comment type="caution">
    <text evidence="2">The sequence shown here is derived from an EMBL/GenBank/DDBJ whole genome shotgun (WGS) entry which is preliminary data.</text>
</comment>
<organism evidence="2 3">
    <name type="scientific">Rhodococcus oxybenzonivorans</name>
    <dbReference type="NCBI Taxonomy" id="1990687"/>
    <lineage>
        <taxon>Bacteria</taxon>
        <taxon>Bacillati</taxon>
        <taxon>Actinomycetota</taxon>
        <taxon>Actinomycetes</taxon>
        <taxon>Mycobacteriales</taxon>
        <taxon>Nocardiaceae</taxon>
        <taxon>Rhodococcus</taxon>
    </lineage>
</organism>
<dbReference type="EMBL" id="JAWLUP010000050">
    <property type="protein sequence ID" value="MDV7266514.1"/>
    <property type="molecule type" value="Genomic_DNA"/>
</dbReference>
<name>A0AAE5A899_9NOCA</name>
<dbReference type="SUPFAM" id="SSF109854">
    <property type="entry name" value="DinB/YfiT-like putative metalloenzymes"/>
    <property type="match status" value="1"/>
</dbReference>
<dbReference type="Gene3D" id="1.20.120.450">
    <property type="entry name" value="dinb family like domain"/>
    <property type="match status" value="1"/>
</dbReference>
<feature type="region of interest" description="Disordered" evidence="1">
    <location>
        <begin position="92"/>
        <end position="122"/>
    </location>
</feature>
<accession>A0AAE5A899</accession>
<dbReference type="AlphaFoldDB" id="A0AAE5A899"/>
<evidence type="ECO:0000256" key="1">
    <source>
        <dbReference type="SAM" id="MobiDB-lite"/>
    </source>
</evidence>
<feature type="compositionally biased region" description="Low complexity" evidence="1">
    <location>
        <begin position="99"/>
        <end position="114"/>
    </location>
</feature>
<proteinExistence type="predicted"/>
<reference evidence="2" key="1">
    <citation type="submission" date="2023-10" db="EMBL/GenBank/DDBJ databases">
        <title>Development of a sustainable strategy for remediation of hydrocarbon-contaminated territories based on the waste exchange concept.</title>
        <authorList>
            <person name="Krivoruchko A."/>
        </authorList>
    </citation>
    <scope>NUCLEOTIDE SEQUENCE</scope>
    <source>
        <strain evidence="2">IEGM 68</strain>
    </source>
</reference>
<gene>
    <name evidence="2" type="ORF">R4315_18450</name>
</gene>